<dbReference type="InterPro" id="IPR000794">
    <property type="entry name" value="Beta-ketoacyl_synthase"/>
</dbReference>
<dbReference type="PANTHER" id="PTHR11712:SF336">
    <property type="entry name" value="3-OXOACYL-[ACYL-CARRIER-PROTEIN] SYNTHASE, MITOCHONDRIAL"/>
    <property type="match status" value="1"/>
</dbReference>
<dbReference type="CDD" id="cd00834">
    <property type="entry name" value="KAS_I_II"/>
    <property type="match status" value="1"/>
</dbReference>
<keyword evidence="2 3" id="KW-0808">Transferase</keyword>
<dbReference type="InterPro" id="IPR016039">
    <property type="entry name" value="Thiolase-like"/>
</dbReference>
<evidence type="ECO:0000256" key="4">
    <source>
        <dbReference type="SAM" id="MobiDB-lite"/>
    </source>
</evidence>
<proteinExistence type="inferred from homology"/>
<feature type="region of interest" description="Disordered" evidence="4">
    <location>
        <begin position="1"/>
        <end position="25"/>
    </location>
</feature>
<evidence type="ECO:0000256" key="3">
    <source>
        <dbReference type="RuleBase" id="RU003694"/>
    </source>
</evidence>
<dbReference type="InterPro" id="IPR020841">
    <property type="entry name" value="PKS_Beta-ketoAc_synthase_dom"/>
</dbReference>
<dbReference type="InterPro" id="IPR014030">
    <property type="entry name" value="Ketoacyl_synth_N"/>
</dbReference>
<keyword evidence="7" id="KW-1185">Reference proteome</keyword>
<dbReference type="PROSITE" id="PS52004">
    <property type="entry name" value="KS3_2"/>
    <property type="match status" value="1"/>
</dbReference>
<organism evidence="6 7">
    <name type="scientific">Streptomyces hokutonensis</name>
    <dbReference type="NCBI Taxonomy" id="1306990"/>
    <lineage>
        <taxon>Bacteria</taxon>
        <taxon>Bacillati</taxon>
        <taxon>Actinomycetota</taxon>
        <taxon>Actinomycetes</taxon>
        <taxon>Kitasatosporales</taxon>
        <taxon>Streptomycetaceae</taxon>
        <taxon>Streptomyces</taxon>
    </lineage>
</organism>
<evidence type="ECO:0000256" key="2">
    <source>
        <dbReference type="ARBA" id="ARBA00022679"/>
    </source>
</evidence>
<dbReference type="PANTHER" id="PTHR11712">
    <property type="entry name" value="POLYKETIDE SYNTHASE-RELATED"/>
    <property type="match status" value="1"/>
</dbReference>
<evidence type="ECO:0000313" key="6">
    <source>
        <dbReference type="EMBL" id="MFE9600492.1"/>
    </source>
</evidence>
<comment type="caution">
    <text evidence="6">The sequence shown here is derived from an EMBL/GenBank/DDBJ whole genome shotgun (WGS) entry which is preliminary data.</text>
</comment>
<gene>
    <name evidence="6" type="ORF">ACFYNQ_18195</name>
</gene>
<comment type="similarity">
    <text evidence="1 3">Belongs to the thiolase-like superfamily. Beta-ketoacyl-ACP synthases family.</text>
</comment>
<dbReference type="EMBL" id="JBIAHM010000006">
    <property type="protein sequence ID" value="MFE9600492.1"/>
    <property type="molecule type" value="Genomic_DNA"/>
</dbReference>
<evidence type="ECO:0000256" key="1">
    <source>
        <dbReference type="ARBA" id="ARBA00008467"/>
    </source>
</evidence>
<dbReference type="Pfam" id="PF00109">
    <property type="entry name" value="ketoacyl-synt"/>
    <property type="match status" value="1"/>
</dbReference>
<dbReference type="SUPFAM" id="SSF53901">
    <property type="entry name" value="Thiolase-like"/>
    <property type="match status" value="2"/>
</dbReference>
<protein>
    <submittedName>
        <fullName evidence="6">Beta-ketoacyl-[acyl-carrier-protein] synthase family protein</fullName>
    </submittedName>
</protein>
<dbReference type="Gene3D" id="3.40.47.10">
    <property type="match status" value="1"/>
</dbReference>
<evidence type="ECO:0000259" key="5">
    <source>
        <dbReference type="PROSITE" id="PS52004"/>
    </source>
</evidence>
<evidence type="ECO:0000313" key="7">
    <source>
        <dbReference type="Proteomes" id="UP001601303"/>
    </source>
</evidence>
<accession>A0ABW6M4Q5</accession>
<sequence>MSASISTDARGHSGPPDPRPGAGGRRVVITGLGVVTSIGIGVEAFTAGLREGRSGVKPITAFDTTGFAHANGCEVTDFEPGRWITRQQPEELGRASQFSVAAARMAVDDAGLTAADVRSRRSLVSVGTTDGESRDLDQLVAAGMETGPDAYDPGVARRVPAGRLSSGIVRELGLEDVEAVTIPTACAAGNYAVGYGYDALRSGDVDIALCGGADAACRKTFTGFYRLGTVAPEVCRPFDKDREGILTGEGAGILLMESLDSAVARGARIYAEVLGYGLACDALHPVAPDRDSIARTMQIAHRNAGVTPDRIDFVSAHGTGTKANDITEAGAIRQVFGADTMPRTVSIKSMIGHSMGAASAVAAAACALAITEGFIPPTINHRETDPECAVDCVPNKAVEAELNIVQNNALAFGGNNAVLILGAYRSAA</sequence>
<dbReference type="Proteomes" id="UP001601303">
    <property type="component" value="Unassembled WGS sequence"/>
</dbReference>
<dbReference type="InterPro" id="IPR014031">
    <property type="entry name" value="Ketoacyl_synth_C"/>
</dbReference>
<dbReference type="Pfam" id="PF02801">
    <property type="entry name" value="Ketoacyl-synt_C"/>
    <property type="match status" value="1"/>
</dbReference>
<name>A0ABW6M4Q5_9ACTN</name>
<feature type="domain" description="Ketosynthase family 3 (KS3)" evidence="5">
    <location>
        <begin position="24"/>
        <end position="423"/>
    </location>
</feature>
<dbReference type="RefSeq" id="WP_388107081.1">
    <property type="nucleotide sequence ID" value="NZ_JBIAHM010000006.1"/>
</dbReference>
<reference evidence="6 7" key="1">
    <citation type="submission" date="2024-10" db="EMBL/GenBank/DDBJ databases">
        <title>The Natural Products Discovery Center: Release of the First 8490 Sequenced Strains for Exploring Actinobacteria Biosynthetic Diversity.</title>
        <authorList>
            <person name="Kalkreuter E."/>
            <person name="Kautsar S.A."/>
            <person name="Yang D."/>
            <person name="Bader C.D."/>
            <person name="Teijaro C.N."/>
            <person name="Fluegel L."/>
            <person name="Davis C.M."/>
            <person name="Simpson J.R."/>
            <person name="Lauterbach L."/>
            <person name="Steele A.D."/>
            <person name="Gui C."/>
            <person name="Meng S."/>
            <person name="Li G."/>
            <person name="Viehrig K."/>
            <person name="Ye F."/>
            <person name="Su P."/>
            <person name="Kiefer A.F."/>
            <person name="Nichols A."/>
            <person name="Cepeda A.J."/>
            <person name="Yan W."/>
            <person name="Fan B."/>
            <person name="Jiang Y."/>
            <person name="Adhikari A."/>
            <person name="Zheng C.-J."/>
            <person name="Schuster L."/>
            <person name="Cowan T.M."/>
            <person name="Smanski M.J."/>
            <person name="Chevrette M.G."/>
            <person name="De Carvalho L.P.S."/>
            <person name="Shen B."/>
        </authorList>
    </citation>
    <scope>NUCLEOTIDE SEQUENCE [LARGE SCALE GENOMIC DNA]</scope>
    <source>
        <strain evidence="6 7">NPDC006488</strain>
    </source>
</reference>
<dbReference type="SMART" id="SM00825">
    <property type="entry name" value="PKS_KS"/>
    <property type="match status" value="1"/>
</dbReference>